<dbReference type="Gramene" id="TraesCS5D03G0731900.2">
    <property type="protein sequence ID" value="TraesCS5D03G0731900.2.CDS"/>
    <property type="gene ID" value="TraesCS5D03G0731900"/>
</dbReference>
<dbReference type="GO" id="GO:0045116">
    <property type="term" value="P:protein neddylation"/>
    <property type="evidence" value="ECO:0000318"/>
    <property type="project" value="GO_Central"/>
</dbReference>
<dbReference type="PIRSF" id="PIRSF039099">
    <property type="entry name" value="APP-BP1"/>
    <property type="match status" value="1"/>
</dbReference>
<dbReference type="GO" id="GO:0005737">
    <property type="term" value="C:cytoplasm"/>
    <property type="evidence" value="ECO:0000318"/>
    <property type="project" value="GO_Central"/>
</dbReference>
<evidence type="ECO:0000256" key="4">
    <source>
        <dbReference type="ARBA" id="ARBA00022741"/>
    </source>
</evidence>
<accession>A0A3B6MU46</accession>
<evidence type="ECO:0000256" key="5">
    <source>
        <dbReference type="ARBA" id="ARBA00022786"/>
    </source>
</evidence>
<comment type="similarity">
    <text evidence="3 7">Belongs to the ubiquitin-activating E1 family. ULA1 subfamily.</text>
</comment>
<comment type="subcellular location">
    <subcellularLocation>
        <location evidence="1">Nucleus</location>
    </subcellularLocation>
</comment>
<dbReference type="InterPro" id="IPR030667">
    <property type="entry name" value="APP-BP1"/>
</dbReference>
<dbReference type="GO" id="GO:0005634">
    <property type="term" value="C:nucleus"/>
    <property type="evidence" value="ECO:0007669"/>
    <property type="project" value="UniProtKB-SubCell"/>
</dbReference>
<dbReference type="Gramene" id="TraesKAR5D01G0301090.1">
    <property type="protein sequence ID" value="cds.TraesKAR5D01G0301090.1"/>
    <property type="gene ID" value="TraesKAR5D01G0301090"/>
</dbReference>
<proteinExistence type="inferred from homology"/>
<dbReference type="Gramene" id="TraesJUL5D03G03183650.4">
    <property type="protein sequence ID" value="TraesJUL5D03G03183650.4"/>
    <property type="gene ID" value="TraesJUL5D03G03183650"/>
</dbReference>
<evidence type="ECO:0000256" key="8">
    <source>
        <dbReference type="SAM" id="MobiDB-lite"/>
    </source>
</evidence>
<reference evidence="10" key="2">
    <citation type="submission" date="2018-10" db="UniProtKB">
        <authorList>
            <consortium name="EnsemblPlants"/>
        </authorList>
    </citation>
    <scope>IDENTIFICATION</scope>
</reference>
<feature type="domain" description="THIF-type NAD/FAD binding fold" evidence="9">
    <location>
        <begin position="65"/>
        <end position="566"/>
    </location>
</feature>
<dbReference type="FunFam" id="3.40.50.720:FF:000337">
    <property type="entry name" value="NEDD8-activating enzyme E1 regulatory subunit"/>
    <property type="match status" value="1"/>
</dbReference>
<dbReference type="EnsemblPlants" id="TraesCS5D02G324800.3">
    <property type="protein sequence ID" value="TraesCS5D02G324800.3"/>
    <property type="gene ID" value="TraesCS5D02G324800"/>
</dbReference>
<evidence type="ECO:0000256" key="3">
    <source>
        <dbReference type="ARBA" id="ARBA00006868"/>
    </source>
</evidence>
<evidence type="ECO:0000313" key="10">
    <source>
        <dbReference type="EnsemblPlants" id="TraesCS5D02G324800.3"/>
    </source>
</evidence>
<dbReference type="Proteomes" id="UP000019116">
    <property type="component" value="Chromosome 5D"/>
</dbReference>
<dbReference type="CDD" id="cd01493">
    <property type="entry name" value="APPBP1_RUB"/>
    <property type="match status" value="1"/>
</dbReference>
<evidence type="ECO:0000256" key="2">
    <source>
        <dbReference type="ARBA" id="ARBA00005032"/>
    </source>
</evidence>
<name>A0A3B6MU46_WHEAT</name>
<dbReference type="PANTHER" id="PTHR10953">
    <property type="entry name" value="UBIQUITIN-ACTIVATING ENZYME E1"/>
    <property type="match status" value="1"/>
</dbReference>
<dbReference type="Gramene" id="TraesCS5D02G324800.3">
    <property type="protein sequence ID" value="TraesCS5D02G324800.3"/>
    <property type="gene ID" value="TraesCS5D02G324800"/>
</dbReference>
<dbReference type="GO" id="GO:0019781">
    <property type="term" value="F:NEDD8 activating enzyme activity"/>
    <property type="evidence" value="ECO:0000318"/>
    <property type="project" value="GO_Central"/>
</dbReference>
<evidence type="ECO:0000259" key="9">
    <source>
        <dbReference type="Pfam" id="PF00899"/>
    </source>
</evidence>
<keyword evidence="4" id="KW-0547">Nucleotide-binding</keyword>
<dbReference type="GO" id="GO:0000166">
    <property type="term" value="F:nucleotide binding"/>
    <property type="evidence" value="ECO:0007669"/>
    <property type="project" value="UniProtKB-KW"/>
</dbReference>
<comment type="function">
    <text evidence="7">Regulatory subunit of the dimeric E1 enzyme. E1 activates RUB1/NEDD8 by first adenylating its C-terminal glycine residue with ATP, thereafter linking this residue to the side chain of the catalytic cysteine, yielding a RUB1-ECR1 thioester and free AMP. E1 finally transfers RUB1 to the catalytic cysteine of RCE1.</text>
</comment>
<dbReference type="SMR" id="A0A3B6MU46"/>
<dbReference type="InterPro" id="IPR045886">
    <property type="entry name" value="ThiF/MoeB/HesA"/>
</dbReference>
<dbReference type="AlphaFoldDB" id="A0A3B6MU46"/>
<evidence type="ECO:0000256" key="6">
    <source>
        <dbReference type="ARBA" id="ARBA00023242"/>
    </source>
</evidence>
<dbReference type="OrthoDB" id="1708823at2759"/>
<evidence type="ECO:0000313" key="11">
    <source>
        <dbReference type="Proteomes" id="UP000019116"/>
    </source>
</evidence>
<keyword evidence="5 7" id="KW-0833">Ubl conjugation pathway</keyword>
<reference evidence="10" key="1">
    <citation type="submission" date="2018-08" db="EMBL/GenBank/DDBJ databases">
        <authorList>
            <person name="Rossello M."/>
        </authorList>
    </citation>
    <scope>NUCLEOTIDE SEQUENCE [LARGE SCALE GENOMIC DNA]</scope>
    <source>
        <strain evidence="10">cv. Chinese Spring</strain>
    </source>
</reference>
<dbReference type="UniPathway" id="UPA00885"/>
<comment type="pathway">
    <text evidence="2 7">Protein modification; protein neddylation.</text>
</comment>
<keyword evidence="6" id="KW-0539">Nucleus</keyword>
<dbReference type="FunFam" id="3.40.50.720:FF:000263">
    <property type="entry name" value="NEDD8-activating enzyme E1 regulatory subunit"/>
    <property type="match status" value="1"/>
</dbReference>
<evidence type="ECO:0000256" key="7">
    <source>
        <dbReference type="PIRNR" id="PIRNR039099"/>
    </source>
</evidence>
<dbReference type="InterPro" id="IPR000594">
    <property type="entry name" value="ThiF_NAD_FAD-bd"/>
</dbReference>
<dbReference type="InterPro" id="IPR035985">
    <property type="entry name" value="Ubiquitin-activating_enz"/>
</dbReference>
<keyword evidence="11" id="KW-1185">Reference proteome</keyword>
<dbReference type="STRING" id="4565.A0A3B6MU46"/>
<organism evidence="10">
    <name type="scientific">Triticum aestivum</name>
    <name type="common">Wheat</name>
    <dbReference type="NCBI Taxonomy" id="4565"/>
    <lineage>
        <taxon>Eukaryota</taxon>
        <taxon>Viridiplantae</taxon>
        <taxon>Streptophyta</taxon>
        <taxon>Embryophyta</taxon>
        <taxon>Tracheophyta</taxon>
        <taxon>Spermatophyta</taxon>
        <taxon>Magnoliopsida</taxon>
        <taxon>Liliopsida</taxon>
        <taxon>Poales</taxon>
        <taxon>Poaceae</taxon>
        <taxon>BOP clade</taxon>
        <taxon>Pooideae</taxon>
        <taxon>Triticodae</taxon>
        <taxon>Triticeae</taxon>
        <taxon>Triticinae</taxon>
        <taxon>Triticum</taxon>
    </lineage>
</organism>
<dbReference type="Pfam" id="PF00899">
    <property type="entry name" value="ThiF"/>
    <property type="match status" value="1"/>
</dbReference>
<protein>
    <recommendedName>
        <fullName evidence="7">NEDD8-activating enzyme E1 regulatory subunit</fullName>
    </recommendedName>
</protein>
<dbReference type="PANTHER" id="PTHR10953:SF29">
    <property type="entry name" value="NEDD8-ACTIVATING ENZYME E1 REGULATORY SUBUNIT"/>
    <property type="match status" value="1"/>
</dbReference>
<sequence>MHGRAGAKRLAPTSASREQLHAREGGVAIPHLVPLPLLGRSHRRETTASAAMAAAAAAAEPKTKYDRQLRIWGDQGQAALEKASICLLNCGPTGTEALKNLVLGGIGSVTVVDGSKVEQSDLGNNFLLDEGCLGQSRAKSICSFLQELNDAVKAKYVEESPATMIDTNPSFFSQFTVVLATQLLESSLLKLDSICRSANIVLVAARSYGLTGLVRVSIKEHCVIESKPDHSLDDLRLHNPWPELKQFAKSIDICDKDPVVHKHTPYIVILVRLAEKWADAHDGQLPSTRQEKREFKDLIRAHMLNVDEDNYKEAVESSYKVSVTPGISDEIRQIIDDSSSEVNFSSSDFWVLVASLKEFIANEGNGELPLEGTIPDMTSLTEYYVSLQKIYQAKAESDCLAIEHRVKSILRRIGRDPDSISRACIKTFCKNTRKLKVCRYRSMEEEFSSPVLSEVKKYFADEDSCFAMNFYVLLRAVDRLAANYSRLPGIFDSEIGEDVPRLKEAAVSVLSDMGLKGSSLSEDLIAEVCRFAGAEIHPVAAFIGGVASQEVIKLVTKQFVPLNGTFIFNGIDLKSQVLAL</sequence>
<feature type="region of interest" description="Disordered" evidence="8">
    <location>
        <begin position="1"/>
        <end position="25"/>
    </location>
</feature>
<dbReference type="SUPFAM" id="SSF69572">
    <property type="entry name" value="Activating enzymes of the ubiquitin-like proteins"/>
    <property type="match status" value="1"/>
</dbReference>
<dbReference type="Gene3D" id="3.40.50.720">
    <property type="entry name" value="NAD(P)-binding Rossmann-like Domain"/>
    <property type="match status" value="2"/>
</dbReference>
<evidence type="ECO:0000256" key="1">
    <source>
        <dbReference type="ARBA" id="ARBA00004123"/>
    </source>
</evidence>